<gene>
    <name evidence="2" type="ORF">QYE76_049813</name>
</gene>
<evidence type="ECO:0000313" key="3">
    <source>
        <dbReference type="Proteomes" id="UP001231189"/>
    </source>
</evidence>
<evidence type="ECO:0000256" key="1">
    <source>
        <dbReference type="SAM" id="Phobius"/>
    </source>
</evidence>
<sequence>MGSRQAMTGMDDVERHAIHGDPEIMERKNKVMRVCCAWCIQGIVVAMALCLIAAAIFHEDVEHYVAIDSVSGLDPARGLSFNLTLRVSSWSINKACIKPGTYVEVSYNGVKLAASEAETGRLCAWPWKSAERRVAANAVAGVPLGQVLEGLTAEMNQGAAVFDVALHLPAGSYGRPNCRALPAILGLLQEKVLADSSFQATPRQSPDSSVIVNTR</sequence>
<organism evidence="2 3">
    <name type="scientific">Lolium multiflorum</name>
    <name type="common">Italian ryegrass</name>
    <name type="synonym">Lolium perenne subsp. multiflorum</name>
    <dbReference type="NCBI Taxonomy" id="4521"/>
    <lineage>
        <taxon>Eukaryota</taxon>
        <taxon>Viridiplantae</taxon>
        <taxon>Streptophyta</taxon>
        <taxon>Embryophyta</taxon>
        <taxon>Tracheophyta</taxon>
        <taxon>Spermatophyta</taxon>
        <taxon>Magnoliopsida</taxon>
        <taxon>Liliopsida</taxon>
        <taxon>Poales</taxon>
        <taxon>Poaceae</taxon>
        <taxon>BOP clade</taxon>
        <taxon>Pooideae</taxon>
        <taxon>Poodae</taxon>
        <taxon>Poeae</taxon>
        <taxon>Poeae Chloroplast Group 2 (Poeae type)</taxon>
        <taxon>Loliodinae</taxon>
        <taxon>Loliinae</taxon>
        <taxon>Lolium</taxon>
    </lineage>
</organism>
<proteinExistence type="predicted"/>
<protein>
    <submittedName>
        <fullName evidence="2">Uncharacterized protein</fullName>
    </submittedName>
</protein>
<keyword evidence="1" id="KW-0812">Transmembrane</keyword>
<accession>A0AAD8SPT8</accession>
<keyword evidence="1" id="KW-1133">Transmembrane helix</keyword>
<comment type="caution">
    <text evidence="2">The sequence shown here is derived from an EMBL/GenBank/DDBJ whole genome shotgun (WGS) entry which is preliminary data.</text>
</comment>
<reference evidence="2" key="1">
    <citation type="submission" date="2023-07" db="EMBL/GenBank/DDBJ databases">
        <title>A chromosome-level genome assembly of Lolium multiflorum.</title>
        <authorList>
            <person name="Chen Y."/>
            <person name="Copetti D."/>
            <person name="Kolliker R."/>
            <person name="Studer B."/>
        </authorList>
    </citation>
    <scope>NUCLEOTIDE SEQUENCE</scope>
    <source>
        <strain evidence="2">02402/16</strain>
        <tissue evidence="2">Leaf</tissue>
    </source>
</reference>
<keyword evidence="3" id="KW-1185">Reference proteome</keyword>
<name>A0AAD8SPT8_LOLMU</name>
<dbReference type="Proteomes" id="UP001231189">
    <property type="component" value="Unassembled WGS sequence"/>
</dbReference>
<keyword evidence="1" id="KW-0472">Membrane</keyword>
<dbReference type="AlphaFoldDB" id="A0AAD8SPT8"/>
<dbReference type="PANTHER" id="PTHR33994">
    <property type="entry name" value="OS04G0515000 PROTEIN"/>
    <property type="match status" value="1"/>
</dbReference>
<dbReference type="EMBL" id="JAUUTY010000003">
    <property type="protein sequence ID" value="KAK1661654.1"/>
    <property type="molecule type" value="Genomic_DNA"/>
</dbReference>
<dbReference type="PANTHER" id="PTHR33994:SF25">
    <property type="entry name" value="OS02G0619200 PROTEIN"/>
    <property type="match status" value="1"/>
</dbReference>
<evidence type="ECO:0000313" key="2">
    <source>
        <dbReference type="EMBL" id="KAK1661654.1"/>
    </source>
</evidence>
<feature type="transmembrane region" description="Helical" evidence="1">
    <location>
        <begin position="35"/>
        <end position="57"/>
    </location>
</feature>